<sequence>MTTESFHRLTRAVIAASVANEWSAAVMEWDVTELEEDPIGSGECVCGQQELVLLFTITNKRNGAQLYPIGSTCVQKFGRTDLNRQVTLYSDLFRLRAAILDNKHIALTSEYFSRAMIEYLNDEGAFTPDQWDADGGYAFILDMFNKRKKDEITRPQRAKITVLLNRKVLPFVLADASLG</sequence>
<organism evidence="1 2">
    <name type="scientific">Microbacterium arthrosphaerae</name>
    <dbReference type="NCBI Taxonomy" id="792652"/>
    <lineage>
        <taxon>Bacteria</taxon>
        <taxon>Bacillati</taxon>
        <taxon>Actinomycetota</taxon>
        <taxon>Actinomycetes</taxon>
        <taxon>Micrococcales</taxon>
        <taxon>Microbacteriaceae</taxon>
        <taxon>Microbacterium</taxon>
    </lineage>
</organism>
<keyword evidence="2" id="KW-1185">Reference proteome</keyword>
<dbReference type="EMBL" id="JAWQEV010000002">
    <property type="protein sequence ID" value="MDW4572664.1"/>
    <property type="molecule type" value="Genomic_DNA"/>
</dbReference>
<comment type="caution">
    <text evidence="1">The sequence shown here is derived from an EMBL/GenBank/DDBJ whole genome shotgun (WGS) entry which is preliminary data.</text>
</comment>
<evidence type="ECO:0000313" key="2">
    <source>
        <dbReference type="Proteomes" id="UP001283109"/>
    </source>
</evidence>
<proteinExistence type="predicted"/>
<gene>
    <name evidence="1" type="ORF">R8Z58_07725</name>
</gene>
<accession>A0ABU4H030</accession>
<dbReference type="Proteomes" id="UP001283109">
    <property type="component" value="Unassembled WGS sequence"/>
</dbReference>
<evidence type="ECO:0000313" key="1">
    <source>
        <dbReference type="EMBL" id="MDW4572664.1"/>
    </source>
</evidence>
<dbReference type="RefSeq" id="WP_318353183.1">
    <property type="nucleotide sequence ID" value="NZ_JAWQEV010000002.1"/>
</dbReference>
<name>A0ABU4H030_9MICO</name>
<protein>
    <submittedName>
        <fullName evidence="1">Uncharacterized protein</fullName>
    </submittedName>
</protein>
<reference evidence="1 2" key="1">
    <citation type="submission" date="2023-11" db="EMBL/GenBank/DDBJ databases">
        <title>Draft genome sequence of Microbacterium arthrosphaerae JCM 30492.</title>
        <authorList>
            <person name="Zhang G."/>
            <person name="Ding Y."/>
        </authorList>
    </citation>
    <scope>NUCLEOTIDE SEQUENCE [LARGE SCALE GENOMIC DNA]</scope>
    <source>
        <strain evidence="1 2">JCM 30492</strain>
    </source>
</reference>